<evidence type="ECO:0000259" key="7">
    <source>
        <dbReference type="PROSITE" id="PS50950"/>
    </source>
</evidence>
<dbReference type="InterPro" id="IPR026516">
    <property type="entry name" value="THAP1/10"/>
</dbReference>
<dbReference type="PANTHER" id="PTHR46600">
    <property type="entry name" value="THAP DOMAIN-CONTAINING"/>
    <property type="match status" value="1"/>
</dbReference>
<name>A0A8D8RUH2_9HEMI</name>
<dbReference type="AlphaFoldDB" id="A0A8D8RUH2"/>
<dbReference type="GO" id="GO:0008270">
    <property type="term" value="F:zinc ion binding"/>
    <property type="evidence" value="ECO:0007669"/>
    <property type="project" value="UniProtKB-KW"/>
</dbReference>
<feature type="compositionally biased region" description="Low complexity" evidence="6">
    <location>
        <begin position="680"/>
        <end position="709"/>
    </location>
</feature>
<feature type="compositionally biased region" description="Polar residues" evidence="6">
    <location>
        <begin position="101"/>
        <end position="110"/>
    </location>
</feature>
<feature type="region of interest" description="Disordered" evidence="6">
    <location>
        <begin position="674"/>
        <end position="709"/>
    </location>
</feature>
<keyword evidence="3" id="KW-0862">Zinc</keyword>
<accession>A0A8D8RUH2</accession>
<reference evidence="8" key="1">
    <citation type="submission" date="2021-05" db="EMBL/GenBank/DDBJ databases">
        <authorList>
            <person name="Alioto T."/>
            <person name="Alioto T."/>
            <person name="Gomez Garrido J."/>
        </authorList>
    </citation>
    <scope>NUCLEOTIDE SEQUENCE</scope>
</reference>
<organism evidence="8">
    <name type="scientific">Cacopsylla melanoneura</name>
    <dbReference type="NCBI Taxonomy" id="428564"/>
    <lineage>
        <taxon>Eukaryota</taxon>
        <taxon>Metazoa</taxon>
        <taxon>Ecdysozoa</taxon>
        <taxon>Arthropoda</taxon>
        <taxon>Hexapoda</taxon>
        <taxon>Insecta</taxon>
        <taxon>Pterygota</taxon>
        <taxon>Neoptera</taxon>
        <taxon>Paraneoptera</taxon>
        <taxon>Hemiptera</taxon>
        <taxon>Sternorrhyncha</taxon>
        <taxon>Psylloidea</taxon>
        <taxon>Psyllidae</taxon>
        <taxon>Psyllinae</taxon>
        <taxon>Cacopsylla</taxon>
    </lineage>
</organism>
<dbReference type="GO" id="GO:0043565">
    <property type="term" value="F:sequence-specific DNA binding"/>
    <property type="evidence" value="ECO:0007669"/>
    <property type="project" value="InterPro"/>
</dbReference>
<sequence>MAKYCFITECKHNSRHDKCKFFRFPTNEVECRMWNDAVAQDRQGTFINRLCSCHFENGLRAYGPNNIIKLRGGESKNVSQPGTSAVSQAGTSAVSEAADGSEQSSPNLSLTPRFVPIRPKSRADDDSRKSSPNLLLPNRFVPIRPKSKADDRSQKSSPNLSLTPRFFPLRPNPNGTADNVSSPNLCLPSCFVPMCSNTYETVGKVFIPFPKDLTMRNKWCDAIQSQVSISARAFCCSDHFDLAKDMENYTKWCSMPGTTIEMKPSVVPHIFTCQGISSHEQKLEQRRKLHVERLLRVRIEERNQELLKESSLLQNKVAARNRELHETGRVITANEEIAEERLIRERIEMHNQELLEGSQRILEENGKTLDQLVEENLRESELLWNPSSGVDQSEECNNVEVKEEAQDDTEVECSLGQMSDGAQSFVSIKMNVVNHQASQNSTIETEADVEIKQEYPEENIGDSNMEVSEFLDVRIKEEIDDTAFNNNCNEDENDLTDGNSYTASQHHVEMKEETDGEFNLDVKDEYQIVDRSELDEENQCHGRIRLEHDYYKAKENTQGPPILQTEACNVVIRKKVKLKRLLSRHGNQSDSFLMLKTDAVKYILDENGGQGQRRCFLMKNVKDFQNDLYEVFETGPKTVSDGDCQVDFSVEKKDESVQCLRKRKMVDVSISPMKRSVDASTSCMESDSESSSELNSESSSELSSESSCE</sequence>
<keyword evidence="4 5" id="KW-0238">DNA-binding</keyword>
<dbReference type="InterPro" id="IPR006612">
    <property type="entry name" value="THAP_Znf"/>
</dbReference>
<evidence type="ECO:0000256" key="3">
    <source>
        <dbReference type="ARBA" id="ARBA00022833"/>
    </source>
</evidence>
<evidence type="ECO:0000256" key="4">
    <source>
        <dbReference type="ARBA" id="ARBA00023125"/>
    </source>
</evidence>
<dbReference type="EMBL" id="HBUF01183741">
    <property type="protein sequence ID" value="CAG6656017.1"/>
    <property type="molecule type" value="Transcribed_RNA"/>
</dbReference>
<dbReference type="PANTHER" id="PTHR46600:SF11">
    <property type="entry name" value="THAP DOMAIN-CONTAINING PROTEIN 10"/>
    <property type="match status" value="1"/>
</dbReference>
<keyword evidence="1" id="KW-0479">Metal-binding</keyword>
<dbReference type="PROSITE" id="PS50950">
    <property type="entry name" value="ZF_THAP"/>
    <property type="match status" value="2"/>
</dbReference>
<dbReference type="SUPFAM" id="SSF57716">
    <property type="entry name" value="Glucocorticoid receptor-like (DNA-binding domain)"/>
    <property type="match status" value="2"/>
</dbReference>
<evidence type="ECO:0000256" key="1">
    <source>
        <dbReference type="ARBA" id="ARBA00022723"/>
    </source>
</evidence>
<evidence type="ECO:0000313" key="8">
    <source>
        <dbReference type="EMBL" id="CAG6656017.1"/>
    </source>
</evidence>
<feature type="compositionally biased region" description="Polar residues" evidence="6">
    <location>
        <begin position="76"/>
        <end position="94"/>
    </location>
</feature>
<evidence type="ECO:0000256" key="5">
    <source>
        <dbReference type="PROSITE-ProRule" id="PRU00309"/>
    </source>
</evidence>
<feature type="domain" description="THAP-type" evidence="7">
    <location>
        <begin position="187"/>
        <end position="271"/>
    </location>
</feature>
<evidence type="ECO:0000256" key="6">
    <source>
        <dbReference type="SAM" id="MobiDB-lite"/>
    </source>
</evidence>
<proteinExistence type="predicted"/>
<evidence type="ECO:0000256" key="2">
    <source>
        <dbReference type="ARBA" id="ARBA00022771"/>
    </source>
</evidence>
<feature type="domain" description="THAP-type" evidence="7">
    <location>
        <begin position="1"/>
        <end position="79"/>
    </location>
</feature>
<dbReference type="Pfam" id="PF05485">
    <property type="entry name" value="THAP"/>
    <property type="match status" value="2"/>
</dbReference>
<feature type="region of interest" description="Disordered" evidence="6">
    <location>
        <begin position="73"/>
        <end position="168"/>
    </location>
</feature>
<dbReference type="SMART" id="SM00980">
    <property type="entry name" value="THAP"/>
    <property type="match status" value="2"/>
</dbReference>
<protein>
    <recommendedName>
        <fullName evidence="7">THAP-type domain-containing protein</fullName>
    </recommendedName>
</protein>
<keyword evidence="2 5" id="KW-0863">Zinc-finger</keyword>